<name>A0A0C5VPA7_9GAMM</name>
<dbReference type="KEGG" id="gsn:YC6258_04064"/>
<gene>
    <name evidence="1" type="ORF">YC6258_04064</name>
</gene>
<dbReference type="AlphaFoldDB" id="A0A0C5VPA7"/>
<accession>A0A0C5VPA7</accession>
<keyword evidence="2" id="KW-1185">Reference proteome</keyword>
<evidence type="ECO:0000313" key="2">
    <source>
        <dbReference type="Proteomes" id="UP000032266"/>
    </source>
</evidence>
<reference evidence="1 2" key="1">
    <citation type="submission" date="2014-01" db="EMBL/GenBank/DDBJ databases">
        <title>Full genme sequencing of cellulolytic bacterium Gynuella sunshinyii YC6258T gen. nov., sp. nov.</title>
        <authorList>
            <person name="Khan H."/>
            <person name="Chung E.J."/>
            <person name="Chung Y.R."/>
        </authorList>
    </citation>
    <scope>NUCLEOTIDE SEQUENCE [LARGE SCALE GENOMIC DNA]</scope>
    <source>
        <strain evidence="1 2">YC6258</strain>
    </source>
</reference>
<dbReference type="EMBL" id="CP007142">
    <property type="protein sequence ID" value="AJQ96101.1"/>
    <property type="molecule type" value="Genomic_DNA"/>
</dbReference>
<proteinExistence type="predicted"/>
<dbReference type="Proteomes" id="UP000032266">
    <property type="component" value="Chromosome"/>
</dbReference>
<sequence length="41" mass="4380">MVFLACCEFQAVDSSDPAHYAATLLKVAAILLFRLGGTAHK</sequence>
<organism evidence="1 2">
    <name type="scientific">Gynuella sunshinyii YC6258</name>
    <dbReference type="NCBI Taxonomy" id="1445510"/>
    <lineage>
        <taxon>Bacteria</taxon>
        <taxon>Pseudomonadati</taxon>
        <taxon>Pseudomonadota</taxon>
        <taxon>Gammaproteobacteria</taxon>
        <taxon>Oceanospirillales</taxon>
        <taxon>Saccharospirillaceae</taxon>
        <taxon>Gynuella</taxon>
    </lineage>
</organism>
<protein>
    <submittedName>
        <fullName evidence="1">Uncharacterized protein</fullName>
    </submittedName>
</protein>
<evidence type="ECO:0000313" key="1">
    <source>
        <dbReference type="EMBL" id="AJQ96101.1"/>
    </source>
</evidence>
<dbReference type="HOGENOM" id="CLU_3270798_0_0_6"/>